<organism evidence="2 3">
    <name type="scientific">Chelatococcus sambhunathii</name>
    <dbReference type="NCBI Taxonomy" id="363953"/>
    <lineage>
        <taxon>Bacteria</taxon>
        <taxon>Pseudomonadati</taxon>
        <taxon>Pseudomonadota</taxon>
        <taxon>Alphaproteobacteria</taxon>
        <taxon>Hyphomicrobiales</taxon>
        <taxon>Chelatococcaceae</taxon>
        <taxon>Chelatococcus</taxon>
    </lineage>
</organism>
<sequence length="360" mass="38705">MRCAAVSTAVSLIADTVGTLPVKLYASDEAGGKSPKAEHPAYAVVHDEASPWVSASQLRTQLTTDALLHGNGFAFANRVGGRVVEFNRLDPRSVTVLVDDLTGEPAYRVSNGATHDIFRREDILHIPAFSLDGVKGVSPVQLCREAIALALVLEQHAGQLFANGARPSGVLKFPGKLTPESASRMKASWQAATAGTNAGGTAVMEEGGDFNPLAFTSVDAQFAEMRTFQIVEIARAFRVPPSMLFELGRATWGNAEQMGSVFYRLTLLPWLRTWTDALSRLLLTSEERKTHSIEFVVDDLMRADTATRFAAYAQARAAGVLTSNEIRELENRPARPDGDTLANPNITTTPAAPALEAEAA</sequence>
<feature type="compositionally biased region" description="Basic and acidic residues" evidence="1">
    <location>
        <begin position="327"/>
        <end position="338"/>
    </location>
</feature>
<dbReference type="InterPro" id="IPR006944">
    <property type="entry name" value="Phage/GTA_portal"/>
</dbReference>
<name>A0ABU1DET7_9HYPH</name>
<dbReference type="EMBL" id="JADBEO010000013">
    <property type="protein sequence ID" value="MDR4306576.1"/>
    <property type="molecule type" value="Genomic_DNA"/>
</dbReference>
<dbReference type="NCBIfam" id="TIGR01537">
    <property type="entry name" value="portal_HK97"/>
    <property type="match status" value="1"/>
</dbReference>
<gene>
    <name evidence="2" type="ORF">IHQ68_08095</name>
</gene>
<reference evidence="2" key="1">
    <citation type="submission" date="2020-10" db="EMBL/GenBank/DDBJ databases">
        <authorList>
            <person name="Abbas A."/>
            <person name="Razzaq R."/>
            <person name="Waqas M."/>
            <person name="Abbas N."/>
            <person name="Nielsen T.K."/>
            <person name="Hansen L.H."/>
            <person name="Hussain S."/>
            <person name="Shahid M."/>
        </authorList>
    </citation>
    <scope>NUCLEOTIDE SEQUENCE</scope>
    <source>
        <strain evidence="2">S14</strain>
    </source>
</reference>
<evidence type="ECO:0000256" key="1">
    <source>
        <dbReference type="SAM" id="MobiDB-lite"/>
    </source>
</evidence>
<dbReference type="InterPro" id="IPR006427">
    <property type="entry name" value="Portal_HK97"/>
</dbReference>
<feature type="region of interest" description="Disordered" evidence="1">
    <location>
        <begin position="327"/>
        <end position="360"/>
    </location>
</feature>
<feature type="compositionally biased region" description="Low complexity" evidence="1">
    <location>
        <begin position="347"/>
        <end position="360"/>
    </location>
</feature>
<dbReference type="Pfam" id="PF04860">
    <property type="entry name" value="Phage_portal"/>
    <property type="match status" value="1"/>
</dbReference>
<protein>
    <submittedName>
        <fullName evidence="2">Phage portal protein</fullName>
    </submittedName>
</protein>
<accession>A0ABU1DET7</accession>
<evidence type="ECO:0000313" key="2">
    <source>
        <dbReference type="EMBL" id="MDR4306576.1"/>
    </source>
</evidence>
<dbReference type="Proteomes" id="UP001181622">
    <property type="component" value="Unassembled WGS sequence"/>
</dbReference>
<evidence type="ECO:0000313" key="3">
    <source>
        <dbReference type="Proteomes" id="UP001181622"/>
    </source>
</evidence>
<dbReference type="Gene3D" id="1.20.1270.210">
    <property type="match status" value="1"/>
</dbReference>
<comment type="caution">
    <text evidence="2">The sequence shown here is derived from an EMBL/GenBank/DDBJ whole genome shotgun (WGS) entry which is preliminary data.</text>
</comment>
<dbReference type="Gene3D" id="3.30.1120.70">
    <property type="match status" value="1"/>
</dbReference>
<keyword evidence="3" id="KW-1185">Reference proteome</keyword>
<proteinExistence type="predicted"/>
<dbReference type="Gene3D" id="3.40.140.120">
    <property type="match status" value="1"/>
</dbReference>